<dbReference type="RefSeq" id="WP_064714770.1">
    <property type="nucleotide sequence ID" value="NZ_JMTM01000017.1"/>
</dbReference>
<evidence type="ECO:0000256" key="1">
    <source>
        <dbReference type="ARBA" id="ARBA00007768"/>
    </source>
</evidence>
<dbReference type="GO" id="GO:0005507">
    <property type="term" value="F:copper ion binding"/>
    <property type="evidence" value="ECO:0007669"/>
    <property type="project" value="TreeGrafter"/>
</dbReference>
<dbReference type="PANTHER" id="PTHR12598">
    <property type="entry name" value="COPPER HOMEOSTASIS PROTEIN CUTC"/>
    <property type="match status" value="1"/>
</dbReference>
<dbReference type="PATRIC" id="fig|29536.5.peg.960"/>
<organism evidence="3 4">
    <name type="scientific">Flavobacterium succinicans</name>
    <dbReference type="NCBI Taxonomy" id="29536"/>
    <lineage>
        <taxon>Bacteria</taxon>
        <taxon>Pseudomonadati</taxon>
        <taxon>Bacteroidota</taxon>
        <taxon>Flavobacteriia</taxon>
        <taxon>Flavobacteriales</taxon>
        <taxon>Flavobacteriaceae</taxon>
        <taxon>Flavobacterium</taxon>
    </lineage>
</organism>
<evidence type="ECO:0000256" key="2">
    <source>
        <dbReference type="HAMAP-Rule" id="MF_00795"/>
    </source>
</evidence>
<dbReference type="EMBL" id="JMTM01000017">
    <property type="protein sequence ID" value="OAZ05082.1"/>
    <property type="molecule type" value="Genomic_DNA"/>
</dbReference>
<comment type="caution">
    <text evidence="3">The sequence shown here is derived from an EMBL/GenBank/DDBJ whole genome shotgun (WGS) entry which is preliminary data.</text>
</comment>
<dbReference type="PANTHER" id="PTHR12598:SF0">
    <property type="entry name" value="COPPER HOMEOSTASIS PROTEIN CUTC HOMOLOG"/>
    <property type="match status" value="1"/>
</dbReference>
<comment type="subcellular location">
    <subcellularLocation>
        <location evidence="2">Cytoplasm</location>
    </subcellularLocation>
</comment>
<evidence type="ECO:0000313" key="4">
    <source>
        <dbReference type="Proteomes" id="UP000093807"/>
    </source>
</evidence>
<protein>
    <recommendedName>
        <fullName evidence="2">PF03932 family protein CutC</fullName>
    </recommendedName>
</protein>
<dbReference type="Pfam" id="PF03932">
    <property type="entry name" value="CutC"/>
    <property type="match status" value="1"/>
</dbReference>
<keyword evidence="4" id="KW-1185">Reference proteome</keyword>
<dbReference type="Proteomes" id="UP000093807">
    <property type="component" value="Unassembled WGS sequence"/>
</dbReference>
<dbReference type="InterPro" id="IPR005627">
    <property type="entry name" value="CutC-like"/>
</dbReference>
<dbReference type="GO" id="GO:0005737">
    <property type="term" value="C:cytoplasm"/>
    <property type="evidence" value="ECO:0007669"/>
    <property type="project" value="UniProtKB-SubCell"/>
</dbReference>
<dbReference type="AlphaFoldDB" id="A0A199XUI4"/>
<keyword evidence="2" id="KW-0963">Cytoplasm</keyword>
<dbReference type="InterPro" id="IPR036822">
    <property type="entry name" value="CutC-like_dom_sf"/>
</dbReference>
<dbReference type="Gene3D" id="3.20.20.380">
    <property type="entry name" value="Copper homeostasis (CutC) domain"/>
    <property type="match status" value="1"/>
</dbReference>
<accession>A0A199XUI4</accession>
<proteinExistence type="inferred from homology"/>
<sequence length="224" mass="24776">MIKYNLEIACFNVESAVIAQKNGANRVELCDEMNEGGTTPSKEAVIAAREKLTIDMNVMIRPRGGNFVYSDAEFEQMKQQIIAYKKFKVDGFVFGILNQDNSINGERNKELVFLAKPLPCTFHRAFDVVPDVYNSLETVIDCGFKSILTSGQAPNVMEGITVLEQLTKKAGNRIIIMPGGGVRSSNVTLLKEKMNTTYYHSSAITNETETADGKEVKALATHLK</sequence>
<name>A0A199XUI4_9FLAO</name>
<evidence type="ECO:0000313" key="3">
    <source>
        <dbReference type="EMBL" id="OAZ05082.1"/>
    </source>
</evidence>
<comment type="similarity">
    <text evidence="1 2">Belongs to the CutC family.</text>
</comment>
<reference evidence="3 4" key="1">
    <citation type="submission" date="2016-06" db="EMBL/GenBank/DDBJ databases">
        <title>Draft genome sequence of Flavobacterium succinicans strain DD5b.</title>
        <authorList>
            <person name="Poehlein A."/>
            <person name="Daniel R."/>
            <person name="Simeonova D.D."/>
        </authorList>
    </citation>
    <scope>NUCLEOTIDE SEQUENCE [LARGE SCALE GENOMIC DNA]</scope>
    <source>
        <strain evidence="3 4">DD5b</strain>
    </source>
</reference>
<dbReference type="SUPFAM" id="SSF110395">
    <property type="entry name" value="CutC-like"/>
    <property type="match status" value="1"/>
</dbReference>
<dbReference type="OrthoDB" id="9815677at2"/>
<gene>
    <name evidence="2 3" type="primary">cutC</name>
    <name evidence="3" type="ORF">FLB_09330</name>
</gene>
<comment type="caution">
    <text evidence="2">Once thought to be involved in copper homeostasis, experiments in E.coli have shown this is not the case.</text>
</comment>
<dbReference type="HAMAP" id="MF_00795">
    <property type="entry name" value="CutC"/>
    <property type="match status" value="1"/>
</dbReference>